<feature type="transmembrane region" description="Helical" evidence="2">
    <location>
        <begin position="164"/>
        <end position="184"/>
    </location>
</feature>
<dbReference type="Proteomes" id="UP000023152">
    <property type="component" value="Unassembled WGS sequence"/>
</dbReference>
<feature type="transmembrane region" description="Helical" evidence="2">
    <location>
        <begin position="378"/>
        <end position="402"/>
    </location>
</feature>
<name>X6NII1_RETFI</name>
<feature type="transmembrane region" description="Helical" evidence="2">
    <location>
        <begin position="290"/>
        <end position="314"/>
    </location>
</feature>
<comment type="caution">
    <text evidence="3">The sequence shown here is derived from an EMBL/GenBank/DDBJ whole genome shotgun (WGS) entry which is preliminary data.</text>
</comment>
<organism evidence="3 4">
    <name type="scientific">Reticulomyxa filosa</name>
    <dbReference type="NCBI Taxonomy" id="46433"/>
    <lineage>
        <taxon>Eukaryota</taxon>
        <taxon>Sar</taxon>
        <taxon>Rhizaria</taxon>
        <taxon>Retaria</taxon>
        <taxon>Foraminifera</taxon>
        <taxon>Monothalamids</taxon>
        <taxon>Reticulomyxidae</taxon>
        <taxon>Reticulomyxa</taxon>
    </lineage>
</organism>
<reference evidence="3 4" key="1">
    <citation type="journal article" date="2013" name="Curr. Biol.">
        <title>The Genome of the Foraminiferan Reticulomyxa filosa.</title>
        <authorList>
            <person name="Glockner G."/>
            <person name="Hulsmann N."/>
            <person name="Schleicher M."/>
            <person name="Noegel A.A."/>
            <person name="Eichinger L."/>
            <person name="Gallinger C."/>
            <person name="Pawlowski J."/>
            <person name="Sierra R."/>
            <person name="Euteneuer U."/>
            <person name="Pillet L."/>
            <person name="Moustafa A."/>
            <person name="Platzer M."/>
            <person name="Groth M."/>
            <person name="Szafranski K."/>
            <person name="Schliwa M."/>
        </authorList>
    </citation>
    <scope>NUCLEOTIDE SEQUENCE [LARGE SCALE GENOMIC DNA]</scope>
</reference>
<feature type="compositionally biased region" description="Polar residues" evidence="1">
    <location>
        <begin position="31"/>
        <end position="44"/>
    </location>
</feature>
<protein>
    <submittedName>
        <fullName evidence="3">Uncharacterized protein</fullName>
    </submittedName>
</protein>
<dbReference type="AlphaFoldDB" id="X6NII1"/>
<evidence type="ECO:0000256" key="2">
    <source>
        <dbReference type="SAM" id="Phobius"/>
    </source>
</evidence>
<keyword evidence="2" id="KW-0812">Transmembrane</keyword>
<feature type="transmembrane region" description="Helical" evidence="2">
    <location>
        <begin position="233"/>
        <end position="254"/>
    </location>
</feature>
<evidence type="ECO:0000256" key="1">
    <source>
        <dbReference type="SAM" id="MobiDB-lite"/>
    </source>
</evidence>
<feature type="transmembrane region" description="Helical" evidence="2">
    <location>
        <begin position="204"/>
        <end position="221"/>
    </location>
</feature>
<feature type="transmembrane region" description="Helical" evidence="2">
    <location>
        <begin position="326"/>
        <end position="346"/>
    </location>
</feature>
<gene>
    <name evidence="3" type="ORF">RFI_11424</name>
</gene>
<sequence length="486" mass="56476">MSIRQHIMTANMVRSNLLNGDEPNSMVPATQSLSTHSQVSQGCSTRDRNISNESRQAPYQELEQMTMGQLTQSESAYTSLGDRSGQYYATFDLPSLQPVNSIIIDRVNKDKSSSSSSHPNDKWMISDWNSLFFAYHHQTSICVCIFVYNAETSIYFYKKKGNNLYRHVIISLIGIIMIAGTFVIEFEYIPCYCLLFTRFNDYCNLLLFLLFLIHLISLSKYSNVHWVECYKYLFVTLYCNSIVAFGMGVTWAIFNHGLSHPQLLFIDCLKTSNHQNEKDKWCSEQSQNTFVIVTVIISYCLPFFYSLYFLIGCLPVPIFKNMKMGMFVVFMNLICYLSWNFVGFGVNNQWSYDFFQEIWSPSQSEQKELSSWHQKQRWIFVIIFVIAAILVIEAVYLFLFCLNDKIYHCGKYITKCQCYYEYCRPRDPKKLQISATRCSFFSKCCCPKTASPFESNMSYFAKRHKPSVSYQVDEKIKELVTMPGGD</sequence>
<feature type="region of interest" description="Disordered" evidence="1">
    <location>
        <begin position="31"/>
        <end position="55"/>
    </location>
</feature>
<evidence type="ECO:0000313" key="4">
    <source>
        <dbReference type="Proteomes" id="UP000023152"/>
    </source>
</evidence>
<proteinExistence type="predicted"/>
<keyword evidence="4" id="KW-1185">Reference proteome</keyword>
<evidence type="ECO:0000313" key="3">
    <source>
        <dbReference type="EMBL" id="ETO25713.1"/>
    </source>
</evidence>
<dbReference type="EMBL" id="ASPP01008329">
    <property type="protein sequence ID" value="ETO25713.1"/>
    <property type="molecule type" value="Genomic_DNA"/>
</dbReference>
<keyword evidence="2" id="KW-1133">Transmembrane helix</keyword>
<accession>X6NII1</accession>
<keyword evidence="2" id="KW-0472">Membrane</keyword>